<dbReference type="Proteomes" id="UP000053237">
    <property type="component" value="Unassembled WGS sequence"/>
</dbReference>
<dbReference type="EMBL" id="CAIX01000063">
    <property type="protein sequence ID" value="CCI44166.1"/>
    <property type="molecule type" value="Genomic_DNA"/>
</dbReference>
<keyword evidence="3 5" id="KW-0949">S-adenosyl-L-methionine</keyword>
<name>A0A024GBC3_9STRA</name>
<dbReference type="OrthoDB" id="427002at2759"/>
<evidence type="ECO:0000256" key="3">
    <source>
        <dbReference type="ARBA" id="ARBA00022691"/>
    </source>
</evidence>
<evidence type="ECO:0000256" key="4">
    <source>
        <dbReference type="ARBA" id="ARBA00022884"/>
    </source>
</evidence>
<dbReference type="SUPFAM" id="SSF53335">
    <property type="entry name" value="S-adenosyl-L-methionine-dependent methyltransferases"/>
    <property type="match status" value="1"/>
</dbReference>
<dbReference type="Gene3D" id="3.40.50.150">
    <property type="entry name" value="Vaccinia Virus protein VP39"/>
    <property type="match status" value="1"/>
</dbReference>
<dbReference type="InParanoid" id="A0A024GBC3"/>
<feature type="domain" description="SAM-dependent MTase RsmB/NOP-type" evidence="6">
    <location>
        <begin position="35"/>
        <end position="378"/>
    </location>
</feature>
<dbReference type="InterPro" id="IPR001678">
    <property type="entry name" value="MeTrfase_RsmB-F_NOP2_dom"/>
</dbReference>
<evidence type="ECO:0000259" key="6">
    <source>
        <dbReference type="PROSITE" id="PS51686"/>
    </source>
</evidence>
<feature type="binding site" evidence="5">
    <location>
        <position position="197"/>
    </location>
    <ligand>
        <name>S-adenosyl-L-methionine</name>
        <dbReference type="ChEBI" id="CHEBI:59789"/>
    </ligand>
</feature>
<evidence type="ECO:0000313" key="7">
    <source>
        <dbReference type="EMBL" id="CCI44166.1"/>
    </source>
</evidence>
<comment type="caution">
    <text evidence="5">Lacks conserved residue(s) required for the propagation of feature annotation.</text>
</comment>
<comment type="caution">
    <text evidence="7">The sequence shown here is derived from an EMBL/GenBank/DDBJ whole genome shotgun (WGS) entry which is preliminary data.</text>
</comment>
<protein>
    <recommendedName>
        <fullName evidence="6">SAM-dependent MTase RsmB/NOP-type domain-containing protein</fullName>
    </recommendedName>
</protein>
<dbReference type="InterPro" id="IPR029063">
    <property type="entry name" value="SAM-dependent_MTases_sf"/>
</dbReference>
<proteinExistence type="inferred from homology"/>
<dbReference type="GO" id="GO:0003723">
    <property type="term" value="F:RNA binding"/>
    <property type="evidence" value="ECO:0007669"/>
    <property type="project" value="UniProtKB-UniRule"/>
</dbReference>
<keyword evidence="8" id="KW-1185">Reference proteome</keyword>
<dbReference type="PROSITE" id="PS51686">
    <property type="entry name" value="SAM_MT_RSMB_NOP"/>
    <property type="match status" value="1"/>
</dbReference>
<dbReference type="CDD" id="cd02440">
    <property type="entry name" value="AdoMet_MTases"/>
    <property type="match status" value="1"/>
</dbReference>
<sequence>MHPTTKASSLSWVSHEILLKSGFLDFLTSHRIDLRDLEISDPSRRYFRCATRTSESETLCQLFEDLQRQLNVSSDTLRDIIHDSWLPGFYSLPEHIKIARLNIYRHGDIYGMDIASGYTVALLDVKPGDHVLDICCAPGAKLLTIADALNMEGSVTGVDYSLQRLAACKQLLYKYQVYAENENHSSNSWRCRLYHADGRTFEVGPKTECDRVGNAELIFDTKTLEGDRGTRKRMNKSARARQARRKEIWAFDSALYDKVLIDAECTHDGSIRHLQKLKTLQAWSEYVQKHLNDTQLERIMSLQHDLIRNGFRQLKIGGMMIYSTCSLSIRQNEDIVRDFLLNTPTANLVAIRPDGNVPCDPGSLEGTLAFLYFEGQHIYSLTDRLVTQMVACPTRQILALPRPDVVVTQIDAHMPAGPIQATYEDSTILSPSLGIRKVPDENFPTKHLTKSQSVPVLSKTNTGLRSSILTADLKDTFSTHRSRVHYGSRVALELSNGHLLTIQSPNGRVCISDPKFNERDEVSKMTISPKKQITVFTLVHLTDTQTTAELHFGDPVWLKISSGKGEEGWEHGGVLGVNVRQMPKLKLAASRHSTSAMVVGTPSPLAAYVPKDRDFIELEEEIAQFQKRNNSSALLGKWIIRSARRDCIKADMHLDFVCNFDEIFFEQNWFYLGASFRTEDAILRPIAEQDNMLYDGENVSSDMSQIWRIRLFDQQDVNENRFTLKQQQRERLLLKARRQLLRSREGRSRHGRSELIQKPSSRQLAELAISSSSDTFAQKWKKHLAPVILSLDPASQRTRLEALVRCDDAFDPVCTLEGDTSDSDRHLNTGRRLDASNPQMCGLCRSSSMGYALCYQTQETCMEISSTSECRITSLMQHEDKKMAGIIRSKMEKCLTVESKQKQLTMHPD</sequence>
<accession>A0A024GBC3</accession>
<organism evidence="7 8">
    <name type="scientific">Albugo candida</name>
    <dbReference type="NCBI Taxonomy" id="65357"/>
    <lineage>
        <taxon>Eukaryota</taxon>
        <taxon>Sar</taxon>
        <taxon>Stramenopiles</taxon>
        <taxon>Oomycota</taxon>
        <taxon>Peronosporomycetes</taxon>
        <taxon>Albuginales</taxon>
        <taxon>Albuginaceae</taxon>
        <taxon>Albugo</taxon>
    </lineage>
</organism>
<dbReference type="PANTHER" id="PTHR22807:SF16">
    <property type="entry name" value="SAM-DEPENDENT MTASE RSMB_NOP-TYPE DOMAIN-CONTAINING PROTEIN"/>
    <property type="match status" value="1"/>
</dbReference>
<dbReference type="PRINTS" id="PR02008">
    <property type="entry name" value="RCMTFAMILY"/>
</dbReference>
<evidence type="ECO:0000256" key="1">
    <source>
        <dbReference type="ARBA" id="ARBA00022603"/>
    </source>
</evidence>
<dbReference type="Pfam" id="PF01189">
    <property type="entry name" value="Methyltr_RsmB-F"/>
    <property type="match status" value="2"/>
</dbReference>
<evidence type="ECO:0000313" key="8">
    <source>
        <dbReference type="Proteomes" id="UP000053237"/>
    </source>
</evidence>
<dbReference type="GO" id="GO:0008173">
    <property type="term" value="F:RNA methyltransferase activity"/>
    <property type="evidence" value="ECO:0007669"/>
    <property type="project" value="InterPro"/>
</dbReference>
<evidence type="ECO:0000256" key="5">
    <source>
        <dbReference type="PROSITE-ProRule" id="PRU01023"/>
    </source>
</evidence>
<feature type="binding site" evidence="5">
    <location>
        <position position="159"/>
    </location>
    <ligand>
        <name>S-adenosyl-L-methionine</name>
        <dbReference type="ChEBI" id="CHEBI:59789"/>
    </ligand>
</feature>
<feature type="active site" description="Nucleophile" evidence="5">
    <location>
        <position position="325"/>
    </location>
</feature>
<comment type="similarity">
    <text evidence="5">Belongs to the class I-like SAM-binding methyltransferase superfamily. RsmB/NOP family.</text>
</comment>
<dbReference type="InterPro" id="IPR049560">
    <property type="entry name" value="MeTrfase_RsmB-F_NOP2_cat"/>
</dbReference>
<keyword evidence="4 5" id="KW-0694">RNA-binding</keyword>
<gene>
    <name evidence="7" type="ORF">BN9_049500</name>
</gene>
<keyword evidence="1 5" id="KW-0489">Methyltransferase</keyword>
<feature type="binding site" evidence="5">
    <location>
        <position position="262"/>
    </location>
    <ligand>
        <name>S-adenosyl-L-methionine</name>
        <dbReference type="ChEBI" id="CHEBI:59789"/>
    </ligand>
</feature>
<dbReference type="InterPro" id="IPR023267">
    <property type="entry name" value="RCMT"/>
</dbReference>
<dbReference type="PANTHER" id="PTHR22807">
    <property type="entry name" value="NOP2 YEAST -RELATED NOL1/NOP2/FMU SUN DOMAIN-CONTAINING"/>
    <property type="match status" value="1"/>
</dbReference>
<evidence type="ECO:0000256" key="2">
    <source>
        <dbReference type="ARBA" id="ARBA00022679"/>
    </source>
</evidence>
<dbReference type="GO" id="GO:0001510">
    <property type="term" value="P:RNA methylation"/>
    <property type="evidence" value="ECO:0007669"/>
    <property type="project" value="InterPro"/>
</dbReference>
<keyword evidence="2 5" id="KW-0808">Transferase</keyword>
<dbReference type="AlphaFoldDB" id="A0A024GBC3"/>
<dbReference type="STRING" id="65357.A0A024GBC3"/>
<reference evidence="7 8" key="1">
    <citation type="submission" date="2012-05" db="EMBL/GenBank/DDBJ databases">
        <title>Recombination and specialization in a pathogen metapopulation.</title>
        <authorList>
            <person name="Gardiner A."/>
            <person name="Kemen E."/>
            <person name="Schultz-Larsen T."/>
            <person name="MacLean D."/>
            <person name="Van Oosterhout C."/>
            <person name="Jones J.D.G."/>
        </authorList>
    </citation>
    <scope>NUCLEOTIDE SEQUENCE [LARGE SCALE GENOMIC DNA]</scope>
    <source>
        <strain evidence="7 8">Ac Nc2</strain>
    </source>
</reference>